<evidence type="ECO:0000313" key="4">
    <source>
        <dbReference type="Proteomes" id="UP000748308"/>
    </source>
</evidence>
<sequence>GALFTVAFDGQGAAEGCGDLEFDAQACVIRDVQNNDLPASYAGGWIAFDASGPQPPALGSPSHPEGETTAAGVVDVQWGAVTDLPAGCASGVDGYYLAADQNPATAPGPGLHDLFVADGGACEGSFELPDGEGYYIHIAAYDAVGNPSLVDHYGPFGIDTLPPGDVGGMQAVSGHNRVTLSWVPPADASIVRIYRQAWSYPYYDDAMPKPQPPAFAGDGALVGEYPIGTTEAVDTFTDLERNYYVYTAFAFDAAGNGSAEPAPASAQDWALSYWLGDFDDDYTFDCVLGGYDGRVDAADLNAFSAVFGLYEGQSGYCAEMDVGPTSDNLETGYPLTDGEIGFEDLMVFSLTFGSVAPRGLAGQEATSGTEEAQADGRVPGGRPRAREAAPPAQPVLALLVEPDSSAPDGLLNMLLAVTGGAGLKGLRAEIGFDDRELEFAGLATAGLLSGAADFVASRPGAGRVEVDIARLGREAVIEGDGTLARLRFRRLTATATLPALEEVEARGARNERLAAGIAAPEAPDPGTLPERFAFRGAEPNPARGAISFGFALPEAAPVTLEVLDVSGRRVRLLLDSLVEAGDHRRLWDGRDAQGSAATSGLYLARLRAGAHEQTRQFLWVR</sequence>
<dbReference type="InterPro" id="IPR013783">
    <property type="entry name" value="Ig-like_fold"/>
</dbReference>
<dbReference type="AlphaFoldDB" id="A0A938BRM4"/>
<name>A0A938BRM4_UNCEI</name>
<dbReference type="GO" id="GO:0000272">
    <property type="term" value="P:polysaccharide catabolic process"/>
    <property type="evidence" value="ECO:0007669"/>
    <property type="project" value="InterPro"/>
</dbReference>
<evidence type="ECO:0000259" key="2">
    <source>
        <dbReference type="Pfam" id="PF13860"/>
    </source>
</evidence>
<feature type="non-terminal residue" evidence="3">
    <location>
        <position position="1"/>
    </location>
</feature>
<evidence type="ECO:0000256" key="1">
    <source>
        <dbReference type="SAM" id="MobiDB-lite"/>
    </source>
</evidence>
<dbReference type="Pfam" id="PF13860">
    <property type="entry name" value="FlgD_ig"/>
    <property type="match status" value="1"/>
</dbReference>
<gene>
    <name evidence="3" type="ORF">FJY75_09035</name>
</gene>
<dbReference type="Gene3D" id="2.60.40.10">
    <property type="entry name" value="Immunoglobulins"/>
    <property type="match status" value="1"/>
</dbReference>
<organism evidence="3 4">
    <name type="scientific">Eiseniibacteriota bacterium</name>
    <dbReference type="NCBI Taxonomy" id="2212470"/>
    <lineage>
        <taxon>Bacteria</taxon>
        <taxon>Candidatus Eiseniibacteriota</taxon>
    </lineage>
</organism>
<evidence type="ECO:0000313" key="3">
    <source>
        <dbReference type="EMBL" id="MBM3317986.1"/>
    </source>
</evidence>
<dbReference type="EMBL" id="VGIY01000233">
    <property type="protein sequence ID" value="MBM3317986.1"/>
    <property type="molecule type" value="Genomic_DNA"/>
</dbReference>
<feature type="compositionally biased region" description="Low complexity" evidence="1">
    <location>
        <begin position="376"/>
        <end position="389"/>
    </location>
</feature>
<feature type="domain" description="FlgD/Vpr Ig-like" evidence="2">
    <location>
        <begin position="545"/>
        <end position="606"/>
    </location>
</feature>
<comment type="caution">
    <text evidence="3">The sequence shown here is derived from an EMBL/GenBank/DDBJ whole genome shotgun (WGS) entry which is preliminary data.</text>
</comment>
<dbReference type="Proteomes" id="UP000748308">
    <property type="component" value="Unassembled WGS sequence"/>
</dbReference>
<protein>
    <recommendedName>
        <fullName evidence="2">FlgD/Vpr Ig-like domain-containing protein</fullName>
    </recommendedName>
</protein>
<accession>A0A938BRM4</accession>
<feature type="region of interest" description="Disordered" evidence="1">
    <location>
        <begin position="361"/>
        <end position="389"/>
    </location>
</feature>
<dbReference type="InterPro" id="IPR036439">
    <property type="entry name" value="Dockerin_dom_sf"/>
</dbReference>
<dbReference type="Gene3D" id="1.10.1330.10">
    <property type="entry name" value="Dockerin domain"/>
    <property type="match status" value="1"/>
</dbReference>
<dbReference type="CDD" id="cd08547">
    <property type="entry name" value="Type_II_cohesin"/>
    <property type="match status" value="1"/>
</dbReference>
<dbReference type="InterPro" id="IPR025965">
    <property type="entry name" value="FlgD/Vpr_Ig-like"/>
</dbReference>
<proteinExistence type="predicted"/>
<reference evidence="3" key="1">
    <citation type="submission" date="2019-03" db="EMBL/GenBank/DDBJ databases">
        <title>Lake Tanganyika Metagenome-Assembled Genomes (MAGs).</title>
        <authorList>
            <person name="Tran P."/>
        </authorList>
    </citation>
    <scope>NUCLEOTIDE SEQUENCE</scope>
    <source>
        <strain evidence="3">M_DeepCast_400m_m2_100</strain>
    </source>
</reference>
<dbReference type="Gene3D" id="2.60.40.4070">
    <property type="match status" value="1"/>
</dbReference>